<dbReference type="GO" id="GO:0003824">
    <property type="term" value="F:catalytic activity"/>
    <property type="evidence" value="ECO:0007669"/>
    <property type="project" value="InterPro"/>
</dbReference>
<dbReference type="InterPro" id="IPR007197">
    <property type="entry name" value="rSAM"/>
</dbReference>
<dbReference type="PROSITE" id="PS51918">
    <property type="entry name" value="RADICAL_SAM"/>
    <property type="match status" value="1"/>
</dbReference>
<dbReference type="EMBL" id="LAZR01014134">
    <property type="protein sequence ID" value="KKM18835.1"/>
    <property type="molecule type" value="Genomic_DNA"/>
</dbReference>
<keyword evidence="3" id="KW-0408">Iron</keyword>
<evidence type="ECO:0000256" key="2">
    <source>
        <dbReference type="ARBA" id="ARBA00022723"/>
    </source>
</evidence>
<dbReference type="GO" id="GO:0051536">
    <property type="term" value="F:iron-sulfur cluster binding"/>
    <property type="evidence" value="ECO:0007669"/>
    <property type="project" value="UniProtKB-KW"/>
</dbReference>
<name>A0A0F9KTX5_9ZZZZ</name>
<feature type="domain" description="Radical SAM core" evidence="5">
    <location>
        <begin position="16"/>
        <end position="204"/>
    </location>
</feature>
<evidence type="ECO:0000256" key="4">
    <source>
        <dbReference type="ARBA" id="ARBA00023014"/>
    </source>
</evidence>
<dbReference type="PANTHER" id="PTHR11228:SF7">
    <property type="entry name" value="PQQA PEPTIDE CYCLASE"/>
    <property type="match status" value="1"/>
</dbReference>
<dbReference type="SFLD" id="SFLDS00029">
    <property type="entry name" value="Radical_SAM"/>
    <property type="match status" value="1"/>
</dbReference>
<dbReference type="InterPro" id="IPR058240">
    <property type="entry name" value="rSAM_sf"/>
</dbReference>
<keyword evidence="4" id="KW-0411">Iron-sulfur</keyword>
<evidence type="ECO:0000259" key="5">
    <source>
        <dbReference type="PROSITE" id="PS51918"/>
    </source>
</evidence>
<keyword evidence="1" id="KW-0949">S-adenosyl-L-methionine</keyword>
<keyword evidence="2" id="KW-0479">Metal-binding</keyword>
<sequence>MKNIINSNLQIIRYPPKYPKSVHLYITNECNLDCKKCYYRTSDDEKQELSLEQLTPLFYEWKKYGLTSIAIGGGEPLLHPEILEIVDLVKQMGFFIAVTTNGTILKSLKSHRVHISYDKLHPTWRNEKLIQKAIDHYKGLGCKVGINHIVSDLETIEYVENIFENVDNLLLIREKPESNFGDWYKIPRRKNYWIEGCIEGSVCEQGILSFHLNYNMGASICSNLKNSIPYSTLPEIWEKLKGVKCEIRDSNNPSILLKN</sequence>
<dbReference type="Pfam" id="PF04055">
    <property type="entry name" value="Radical_SAM"/>
    <property type="match status" value="1"/>
</dbReference>
<dbReference type="InterPro" id="IPR050377">
    <property type="entry name" value="Radical_SAM_PqqE_MftC-like"/>
</dbReference>
<protein>
    <recommendedName>
        <fullName evidence="5">Radical SAM core domain-containing protein</fullName>
    </recommendedName>
</protein>
<dbReference type="AlphaFoldDB" id="A0A0F9KTX5"/>
<comment type="caution">
    <text evidence="6">The sequence shown here is derived from an EMBL/GenBank/DDBJ whole genome shotgun (WGS) entry which is preliminary data.</text>
</comment>
<gene>
    <name evidence="6" type="ORF">LCGC14_1661720</name>
</gene>
<dbReference type="PANTHER" id="PTHR11228">
    <property type="entry name" value="RADICAL SAM DOMAIN PROTEIN"/>
    <property type="match status" value="1"/>
</dbReference>
<dbReference type="SUPFAM" id="SSF102114">
    <property type="entry name" value="Radical SAM enzymes"/>
    <property type="match status" value="1"/>
</dbReference>
<dbReference type="Gene3D" id="3.20.20.70">
    <property type="entry name" value="Aldolase class I"/>
    <property type="match status" value="1"/>
</dbReference>
<dbReference type="CDD" id="cd01335">
    <property type="entry name" value="Radical_SAM"/>
    <property type="match status" value="1"/>
</dbReference>
<evidence type="ECO:0000256" key="1">
    <source>
        <dbReference type="ARBA" id="ARBA00022691"/>
    </source>
</evidence>
<reference evidence="6" key="1">
    <citation type="journal article" date="2015" name="Nature">
        <title>Complex archaea that bridge the gap between prokaryotes and eukaryotes.</title>
        <authorList>
            <person name="Spang A."/>
            <person name="Saw J.H."/>
            <person name="Jorgensen S.L."/>
            <person name="Zaremba-Niedzwiedzka K."/>
            <person name="Martijn J."/>
            <person name="Lind A.E."/>
            <person name="van Eijk R."/>
            <person name="Schleper C."/>
            <person name="Guy L."/>
            <person name="Ettema T.J."/>
        </authorList>
    </citation>
    <scope>NUCLEOTIDE SEQUENCE</scope>
</reference>
<organism evidence="6">
    <name type="scientific">marine sediment metagenome</name>
    <dbReference type="NCBI Taxonomy" id="412755"/>
    <lineage>
        <taxon>unclassified sequences</taxon>
        <taxon>metagenomes</taxon>
        <taxon>ecological metagenomes</taxon>
    </lineage>
</organism>
<dbReference type="GO" id="GO:0046872">
    <property type="term" value="F:metal ion binding"/>
    <property type="evidence" value="ECO:0007669"/>
    <property type="project" value="UniProtKB-KW"/>
</dbReference>
<accession>A0A0F9KTX5</accession>
<dbReference type="SFLD" id="SFLDG01067">
    <property type="entry name" value="SPASM/twitch_domain_containing"/>
    <property type="match status" value="1"/>
</dbReference>
<proteinExistence type="predicted"/>
<evidence type="ECO:0000256" key="3">
    <source>
        <dbReference type="ARBA" id="ARBA00023004"/>
    </source>
</evidence>
<evidence type="ECO:0000313" key="6">
    <source>
        <dbReference type="EMBL" id="KKM18835.1"/>
    </source>
</evidence>
<dbReference type="InterPro" id="IPR013785">
    <property type="entry name" value="Aldolase_TIM"/>
</dbReference>